<dbReference type="GO" id="GO:0005886">
    <property type="term" value="C:plasma membrane"/>
    <property type="evidence" value="ECO:0007669"/>
    <property type="project" value="UniProtKB-SubCell"/>
</dbReference>
<feature type="transmembrane region" description="Helical" evidence="7">
    <location>
        <begin position="209"/>
        <end position="229"/>
    </location>
</feature>
<evidence type="ECO:0000256" key="3">
    <source>
        <dbReference type="ARBA" id="ARBA00022475"/>
    </source>
</evidence>
<organism evidence="9 10">
    <name type="scientific">Limosilactobacillus panis DSM 6035</name>
    <dbReference type="NCBI Taxonomy" id="1423782"/>
    <lineage>
        <taxon>Bacteria</taxon>
        <taxon>Bacillati</taxon>
        <taxon>Bacillota</taxon>
        <taxon>Bacilli</taxon>
        <taxon>Lactobacillales</taxon>
        <taxon>Lactobacillaceae</taxon>
        <taxon>Limosilactobacillus</taxon>
    </lineage>
</organism>
<protein>
    <submittedName>
        <fullName evidence="9">MFS family major facilitator transporter</fullName>
    </submittedName>
</protein>
<dbReference type="PROSITE" id="PS51257">
    <property type="entry name" value="PROKAR_LIPOPROTEIN"/>
    <property type="match status" value="1"/>
</dbReference>
<dbReference type="InterPro" id="IPR020846">
    <property type="entry name" value="MFS_dom"/>
</dbReference>
<feature type="transmembrane region" description="Helical" evidence="7">
    <location>
        <begin position="12"/>
        <end position="37"/>
    </location>
</feature>
<dbReference type="PANTHER" id="PTHR43124:SF3">
    <property type="entry name" value="CHLORAMPHENICOL EFFLUX PUMP RV0191"/>
    <property type="match status" value="1"/>
</dbReference>
<comment type="subcellular location">
    <subcellularLocation>
        <location evidence="1">Cell membrane</location>
        <topology evidence="1">Multi-pass membrane protein</topology>
    </subcellularLocation>
</comment>
<name>A0A0R1XE00_9LACO</name>
<dbReference type="PATRIC" id="fig|1423782.4.peg.1906"/>
<evidence type="ECO:0000256" key="4">
    <source>
        <dbReference type="ARBA" id="ARBA00022692"/>
    </source>
</evidence>
<keyword evidence="5 7" id="KW-1133">Transmembrane helix</keyword>
<keyword evidence="2" id="KW-0813">Transport</keyword>
<feature type="transmembrane region" description="Helical" evidence="7">
    <location>
        <begin position="241"/>
        <end position="260"/>
    </location>
</feature>
<gene>
    <name evidence="9" type="ORF">FD32_GL001831</name>
</gene>
<dbReference type="Proteomes" id="UP000051412">
    <property type="component" value="Unassembled WGS sequence"/>
</dbReference>
<feature type="transmembrane region" description="Helical" evidence="7">
    <location>
        <begin position="49"/>
        <end position="70"/>
    </location>
</feature>
<dbReference type="AlphaFoldDB" id="A0A0R1XE00"/>
<evidence type="ECO:0000256" key="5">
    <source>
        <dbReference type="ARBA" id="ARBA00022989"/>
    </source>
</evidence>
<keyword evidence="6 7" id="KW-0472">Membrane</keyword>
<dbReference type="Pfam" id="PF07690">
    <property type="entry name" value="MFS_1"/>
    <property type="match status" value="1"/>
</dbReference>
<dbReference type="EMBL" id="AZGM01000051">
    <property type="protein sequence ID" value="KRM27901.1"/>
    <property type="molecule type" value="Genomic_DNA"/>
</dbReference>
<dbReference type="GO" id="GO:0022857">
    <property type="term" value="F:transmembrane transporter activity"/>
    <property type="evidence" value="ECO:0007669"/>
    <property type="project" value="InterPro"/>
</dbReference>
<feature type="transmembrane region" description="Helical" evidence="7">
    <location>
        <begin position="169"/>
        <end position="188"/>
    </location>
</feature>
<feature type="transmembrane region" description="Helical" evidence="7">
    <location>
        <begin position="335"/>
        <end position="357"/>
    </location>
</feature>
<dbReference type="PANTHER" id="PTHR43124">
    <property type="entry name" value="PURINE EFFLUX PUMP PBUE"/>
    <property type="match status" value="1"/>
</dbReference>
<evidence type="ECO:0000256" key="1">
    <source>
        <dbReference type="ARBA" id="ARBA00004651"/>
    </source>
</evidence>
<dbReference type="InterPro" id="IPR050189">
    <property type="entry name" value="MFS_Efflux_Transporters"/>
</dbReference>
<dbReference type="PROSITE" id="PS50850">
    <property type="entry name" value="MFS"/>
    <property type="match status" value="1"/>
</dbReference>
<evidence type="ECO:0000256" key="2">
    <source>
        <dbReference type="ARBA" id="ARBA00022448"/>
    </source>
</evidence>
<dbReference type="InterPro" id="IPR011701">
    <property type="entry name" value="MFS"/>
</dbReference>
<feature type="transmembrane region" description="Helical" evidence="7">
    <location>
        <begin position="102"/>
        <end position="126"/>
    </location>
</feature>
<keyword evidence="10" id="KW-1185">Reference proteome</keyword>
<dbReference type="Gene3D" id="1.20.1250.20">
    <property type="entry name" value="MFS general substrate transporter like domains"/>
    <property type="match status" value="1"/>
</dbReference>
<dbReference type="SUPFAM" id="SSF103473">
    <property type="entry name" value="MFS general substrate transporter"/>
    <property type="match status" value="1"/>
</dbReference>
<dbReference type="InterPro" id="IPR036259">
    <property type="entry name" value="MFS_trans_sf"/>
</dbReference>
<reference evidence="9 10" key="1">
    <citation type="journal article" date="2015" name="Genome Announc.">
        <title>Expanding the biotechnology potential of lactobacilli through comparative genomics of 213 strains and associated genera.</title>
        <authorList>
            <person name="Sun Z."/>
            <person name="Harris H.M."/>
            <person name="McCann A."/>
            <person name="Guo C."/>
            <person name="Argimon S."/>
            <person name="Zhang W."/>
            <person name="Yang X."/>
            <person name="Jeffery I.B."/>
            <person name="Cooney J.C."/>
            <person name="Kagawa T.F."/>
            <person name="Liu W."/>
            <person name="Song Y."/>
            <person name="Salvetti E."/>
            <person name="Wrobel A."/>
            <person name="Rasinkangas P."/>
            <person name="Parkhill J."/>
            <person name="Rea M.C."/>
            <person name="O'Sullivan O."/>
            <person name="Ritari J."/>
            <person name="Douillard F.P."/>
            <person name="Paul Ross R."/>
            <person name="Yang R."/>
            <person name="Briner A.E."/>
            <person name="Felis G.E."/>
            <person name="de Vos W.M."/>
            <person name="Barrangou R."/>
            <person name="Klaenhammer T.R."/>
            <person name="Caufield P.W."/>
            <person name="Cui Y."/>
            <person name="Zhang H."/>
            <person name="O'Toole P.W."/>
        </authorList>
    </citation>
    <scope>NUCLEOTIDE SEQUENCE [LARGE SCALE GENOMIC DNA]</scope>
    <source>
        <strain evidence="9 10">DSM 6035</strain>
    </source>
</reference>
<feature type="transmembrane region" description="Helical" evidence="7">
    <location>
        <begin position="280"/>
        <end position="296"/>
    </location>
</feature>
<dbReference type="CDD" id="cd17324">
    <property type="entry name" value="MFS_NepI_like"/>
    <property type="match status" value="1"/>
</dbReference>
<feature type="transmembrane region" description="Helical" evidence="7">
    <location>
        <begin position="369"/>
        <end position="388"/>
    </location>
</feature>
<feature type="domain" description="Major facilitator superfamily (MFS) profile" evidence="8">
    <location>
        <begin position="13"/>
        <end position="392"/>
    </location>
</feature>
<keyword evidence="4 7" id="KW-0812">Transmembrane</keyword>
<dbReference type="STRING" id="1423782.FD32_GL001831"/>
<sequence>MTQKLSHHQFNILIVMFVLISFMLGCNEFMVVGNLSLIAGTYHESLSQISWLVAVFAWTYAIVTPLVALGTNHCNKYYLLVGMLLVFLVGTILSASSPTLNIFLLSRVITASVAGMLESVLSVIIYQLAADPKQRSMAIAYIYTGFSLASVVGVPLGTIIAHYWRWQDAFVMVAVVTAVATLLAFMVLPRNLPGEKGNFRDQLVLLRDYRVWLGIFFVICAAATLYGYYTYIRPLIRQALHFSATQLSLILLILGVVDIFANQASERIAARGGFRTLRPVYIINLVLLALFSTLMWNQWTGVALLILLGFTVAVFGSPLQVFFLDLATRRYPSAVMLASTLSAIFYNAGIALAAMSAGQVYRHWGLTALGWNSLAYCLIASVLVFALARVKRR</sequence>
<evidence type="ECO:0000256" key="6">
    <source>
        <dbReference type="ARBA" id="ARBA00023136"/>
    </source>
</evidence>
<evidence type="ECO:0000256" key="7">
    <source>
        <dbReference type="SAM" id="Phobius"/>
    </source>
</evidence>
<dbReference type="RefSeq" id="WP_191980296.1">
    <property type="nucleotide sequence ID" value="NZ_AZGM01000051.1"/>
</dbReference>
<evidence type="ECO:0000313" key="10">
    <source>
        <dbReference type="Proteomes" id="UP000051412"/>
    </source>
</evidence>
<feature type="transmembrane region" description="Helical" evidence="7">
    <location>
        <begin position="77"/>
        <end position="96"/>
    </location>
</feature>
<evidence type="ECO:0000313" key="9">
    <source>
        <dbReference type="EMBL" id="KRM27901.1"/>
    </source>
</evidence>
<feature type="transmembrane region" description="Helical" evidence="7">
    <location>
        <begin position="302"/>
        <end position="323"/>
    </location>
</feature>
<evidence type="ECO:0000259" key="8">
    <source>
        <dbReference type="PROSITE" id="PS50850"/>
    </source>
</evidence>
<proteinExistence type="predicted"/>
<accession>A0A0R1XE00</accession>
<feature type="transmembrane region" description="Helical" evidence="7">
    <location>
        <begin position="138"/>
        <end position="163"/>
    </location>
</feature>
<comment type="caution">
    <text evidence="9">The sequence shown here is derived from an EMBL/GenBank/DDBJ whole genome shotgun (WGS) entry which is preliminary data.</text>
</comment>
<keyword evidence="3" id="KW-1003">Cell membrane</keyword>